<keyword evidence="3" id="KW-1185">Reference proteome</keyword>
<feature type="compositionally biased region" description="Basic and acidic residues" evidence="1">
    <location>
        <begin position="42"/>
        <end position="53"/>
    </location>
</feature>
<dbReference type="EMBL" id="ML975370">
    <property type="protein sequence ID" value="KAF1831214.1"/>
    <property type="molecule type" value="Genomic_DNA"/>
</dbReference>
<dbReference type="GO" id="GO:0000981">
    <property type="term" value="F:DNA-binding transcription factor activity, RNA polymerase II-specific"/>
    <property type="evidence" value="ECO:0007669"/>
    <property type="project" value="InterPro"/>
</dbReference>
<evidence type="ECO:0000256" key="1">
    <source>
        <dbReference type="SAM" id="MobiDB-lite"/>
    </source>
</evidence>
<proteinExistence type="predicted"/>
<sequence length="319" mass="35540">MEKSCSSVLPKGAKEEVDCTNRVVGWLKELDVNEAKIELERDESAEIPSKKCEPLTPSRQTSTTLVVHDEISPTDTSFSGQHSIFDAPVRKLQFECPTPKGQIQDDLSDTTSLDANDDEDCGSPSRKQQLFRQPTTHDSTLRPSSPPPSINSYNPPSTNGENQPQPITVTNPAPTTPHDPNTPRLVWLTSCLQCTLLNLPCSRTHPACTRCIRKGQSSTCLLHRRSFAFEAIDPLKCQVPILLKVKGEDEEAWRNKVQLSRTLLAEWRVGRERRNWVFPCLEGGKGGWRRGLGDRGPVERHPGEGLGRMVFQLLAVDVD</sequence>
<dbReference type="Gene3D" id="4.10.240.10">
    <property type="entry name" value="Zn(2)-C6 fungal-type DNA-binding domain"/>
    <property type="match status" value="1"/>
</dbReference>
<name>A0A6A5K9V1_9PLEO</name>
<accession>A0A6A5K9V1</accession>
<evidence type="ECO:0008006" key="4">
    <source>
        <dbReference type="Google" id="ProtNLM"/>
    </source>
</evidence>
<feature type="region of interest" description="Disordered" evidence="1">
    <location>
        <begin position="98"/>
        <end position="181"/>
    </location>
</feature>
<organism evidence="2 3">
    <name type="scientific">Decorospora gaudefroyi</name>
    <dbReference type="NCBI Taxonomy" id="184978"/>
    <lineage>
        <taxon>Eukaryota</taxon>
        <taxon>Fungi</taxon>
        <taxon>Dikarya</taxon>
        <taxon>Ascomycota</taxon>
        <taxon>Pezizomycotina</taxon>
        <taxon>Dothideomycetes</taxon>
        <taxon>Pleosporomycetidae</taxon>
        <taxon>Pleosporales</taxon>
        <taxon>Pleosporineae</taxon>
        <taxon>Pleosporaceae</taxon>
        <taxon>Decorospora</taxon>
    </lineage>
</organism>
<feature type="region of interest" description="Disordered" evidence="1">
    <location>
        <begin position="42"/>
        <end position="63"/>
    </location>
</feature>
<gene>
    <name evidence="2" type="ORF">BDW02DRAFT_532441</name>
</gene>
<feature type="compositionally biased region" description="Polar residues" evidence="1">
    <location>
        <begin position="158"/>
        <end position="173"/>
    </location>
</feature>
<dbReference type="GO" id="GO:0008270">
    <property type="term" value="F:zinc ion binding"/>
    <property type="evidence" value="ECO:0007669"/>
    <property type="project" value="InterPro"/>
</dbReference>
<dbReference type="SUPFAM" id="SSF57701">
    <property type="entry name" value="Zn2/Cys6 DNA-binding domain"/>
    <property type="match status" value="1"/>
</dbReference>
<evidence type="ECO:0000313" key="2">
    <source>
        <dbReference type="EMBL" id="KAF1831214.1"/>
    </source>
</evidence>
<dbReference type="OrthoDB" id="3932796at2759"/>
<dbReference type="Proteomes" id="UP000800040">
    <property type="component" value="Unassembled WGS sequence"/>
</dbReference>
<dbReference type="AlphaFoldDB" id="A0A6A5K9V1"/>
<feature type="non-terminal residue" evidence="2">
    <location>
        <position position="319"/>
    </location>
</feature>
<evidence type="ECO:0000313" key="3">
    <source>
        <dbReference type="Proteomes" id="UP000800040"/>
    </source>
</evidence>
<feature type="compositionally biased region" description="Polar residues" evidence="1">
    <location>
        <begin position="125"/>
        <end position="142"/>
    </location>
</feature>
<dbReference type="InterPro" id="IPR036864">
    <property type="entry name" value="Zn2-C6_fun-type_DNA-bd_sf"/>
</dbReference>
<protein>
    <recommendedName>
        <fullName evidence="4">Zn(2)-C6 fungal-type domain-containing protein</fullName>
    </recommendedName>
</protein>
<reference evidence="2" key="1">
    <citation type="submission" date="2020-01" db="EMBL/GenBank/DDBJ databases">
        <authorList>
            <consortium name="DOE Joint Genome Institute"/>
            <person name="Haridas S."/>
            <person name="Albert R."/>
            <person name="Binder M."/>
            <person name="Bloem J."/>
            <person name="Labutti K."/>
            <person name="Salamov A."/>
            <person name="Andreopoulos B."/>
            <person name="Baker S.E."/>
            <person name="Barry K."/>
            <person name="Bills G."/>
            <person name="Bluhm B.H."/>
            <person name="Cannon C."/>
            <person name="Castanera R."/>
            <person name="Culley D.E."/>
            <person name="Daum C."/>
            <person name="Ezra D."/>
            <person name="Gonzalez J.B."/>
            <person name="Henrissat B."/>
            <person name="Kuo A."/>
            <person name="Liang C."/>
            <person name="Lipzen A."/>
            <person name="Lutzoni F."/>
            <person name="Magnuson J."/>
            <person name="Mondo S."/>
            <person name="Nolan M."/>
            <person name="Ohm R."/>
            <person name="Pangilinan J."/>
            <person name="Park H.-J."/>
            <person name="Ramirez L."/>
            <person name="Alfaro M."/>
            <person name="Sun H."/>
            <person name="Tritt A."/>
            <person name="Yoshinaga Y."/>
            <person name="Zwiers L.-H."/>
            <person name="Turgeon B.G."/>
            <person name="Goodwin S.B."/>
            <person name="Spatafora J.W."/>
            <person name="Crous P.W."/>
            <person name="Grigoriev I.V."/>
        </authorList>
    </citation>
    <scope>NUCLEOTIDE SEQUENCE</scope>
    <source>
        <strain evidence="2">P77</strain>
    </source>
</reference>